<dbReference type="AlphaFoldDB" id="A0A849VUF0"/>
<sequence length="128" mass="14759">MYRYVLAFAVAFGGAQYFISTPALAQSTIKCESRKFKYRECDAGMRRPRVVRQLSGTPCVAGDTWGFARGVIWVDKGCSAVFADSGGRPPQRYYRNRDPYPDDRYQQPRRGYDDRSYDPYRGDPQSDW</sequence>
<organism evidence="3 4">
    <name type="scientific">Phyllobacterium pellucidum</name>
    <dbReference type="NCBI Taxonomy" id="2740464"/>
    <lineage>
        <taxon>Bacteria</taxon>
        <taxon>Pseudomonadati</taxon>
        <taxon>Pseudomonadota</taxon>
        <taxon>Alphaproteobacteria</taxon>
        <taxon>Hyphomicrobiales</taxon>
        <taxon>Phyllobacteriaceae</taxon>
        <taxon>Phyllobacterium</taxon>
    </lineage>
</organism>
<protein>
    <submittedName>
        <fullName evidence="3">DUF3011 domain-containing protein</fullName>
    </submittedName>
</protein>
<dbReference type="EMBL" id="JABUMX010000003">
    <property type="protein sequence ID" value="NTS32504.1"/>
    <property type="molecule type" value="Genomic_DNA"/>
</dbReference>
<dbReference type="RefSeq" id="WP_051614727.1">
    <property type="nucleotide sequence ID" value="NZ_CP088292.1"/>
</dbReference>
<proteinExistence type="predicted"/>
<feature type="region of interest" description="Disordered" evidence="1">
    <location>
        <begin position="86"/>
        <end position="128"/>
    </location>
</feature>
<feature type="compositionally biased region" description="Basic and acidic residues" evidence="1">
    <location>
        <begin position="95"/>
        <end position="121"/>
    </location>
</feature>
<evidence type="ECO:0000256" key="1">
    <source>
        <dbReference type="SAM" id="MobiDB-lite"/>
    </source>
</evidence>
<dbReference type="Proteomes" id="UP000550508">
    <property type="component" value="Unassembled WGS sequence"/>
</dbReference>
<dbReference type="Pfam" id="PF11218">
    <property type="entry name" value="DUF3011"/>
    <property type="match status" value="1"/>
</dbReference>
<dbReference type="InterPro" id="IPR021381">
    <property type="entry name" value="DUF3011"/>
</dbReference>
<comment type="caution">
    <text evidence="3">The sequence shown here is derived from an EMBL/GenBank/DDBJ whole genome shotgun (WGS) entry which is preliminary data.</text>
</comment>
<keyword evidence="4" id="KW-1185">Reference proteome</keyword>
<evidence type="ECO:0000313" key="4">
    <source>
        <dbReference type="Proteomes" id="UP000550508"/>
    </source>
</evidence>
<feature type="chain" id="PRO_5032499389" evidence="2">
    <location>
        <begin position="26"/>
        <end position="128"/>
    </location>
</feature>
<keyword evidence="2" id="KW-0732">Signal</keyword>
<name>A0A849VUF0_9HYPH</name>
<evidence type="ECO:0000256" key="2">
    <source>
        <dbReference type="SAM" id="SignalP"/>
    </source>
</evidence>
<evidence type="ECO:0000313" key="3">
    <source>
        <dbReference type="EMBL" id="NTS32504.1"/>
    </source>
</evidence>
<feature type="signal peptide" evidence="2">
    <location>
        <begin position="1"/>
        <end position="25"/>
    </location>
</feature>
<accession>A0A849VUF0</accession>
<reference evidence="3 4" key="1">
    <citation type="submission" date="2020-05" db="EMBL/GenBank/DDBJ databases">
        <authorList>
            <person name="Kim M.K."/>
        </authorList>
    </citation>
    <scope>NUCLEOTIDE SEQUENCE [LARGE SCALE GENOMIC DNA]</scope>
    <source>
        <strain evidence="3 4">BT25</strain>
    </source>
</reference>
<gene>
    <name evidence="3" type="ORF">HQ945_14690</name>
</gene>